<accession>A0A1M5R9H1</accession>
<feature type="domain" description="Flavodoxin-like" evidence="2">
    <location>
        <begin position="252"/>
        <end position="391"/>
    </location>
</feature>
<organism evidence="3 4">
    <name type="scientific">Thermosipho atlanticus DSM 15807</name>
    <dbReference type="NCBI Taxonomy" id="1123380"/>
    <lineage>
        <taxon>Bacteria</taxon>
        <taxon>Thermotogati</taxon>
        <taxon>Thermotogota</taxon>
        <taxon>Thermotogae</taxon>
        <taxon>Thermotogales</taxon>
        <taxon>Fervidobacteriaceae</taxon>
        <taxon>Thermosipho</taxon>
    </lineage>
</organism>
<dbReference type="PIRSF" id="PIRSF005243">
    <property type="entry name" value="ROO"/>
    <property type="match status" value="1"/>
</dbReference>
<dbReference type="Proteomes" id="UP000242592">
    <property type="component" value="Unassembled WGS sequence"/>
</dbReference>
<dbReference type="STRING" id="1123380.SAMN02745199_0415"/>
<evidence type="ECO:0000259" key="2">
    <source>
        <dbReference type="PROSITE" id="PS50902"/>
    </source>
</evidence>
<dbReference type="GO" id="GO:0046872">
    <property type="term" value="F:metal ion binding"/>
    <property type="evidence" value="ECO:0007669"/>
    <property type="project" value="InterPro"/>
</dbReference>
<sequence>MERVINITDDIFYVGVNDRETYLFEGLWPLPKGVSYNSYLIKDKKNVLIDTVKVSKSDLFIQKIKDIINGNSLDYLIINHMEPDHSGSILAILNAFPNIKIVGNKKTFEFLKALYGIDENLLEVKDGDELVLGKHKLKFFLTPMIHWPETMITYEVTEKIAFTGDAFGGFGTLDGGIFDDEVDIEYYKNEIRRYYSNIVGKFGPMVQKALKRLSGIDIKIIASTHGPVWRNNPQVIVDLYDKWSKYEAEDGVVIVYGSMYGNTEKMADYIANVLAKKGIKNIRVMNASKVHESYIINEIWRFKGVIIGTCTYNNGIFPPVENLLINLSHKGLKNRIFGVFGTYGWSGGGVKGVVEYLQKNNWELVCEPIEVQFSPSSEDLENLEKLAECFVDRMN</sequence>
<dbReference type="PROSITE" id="PS50902">
    <property type="entry name" value="FLAVODOXIN_LIKE"/>
    <property type="match status" value="1"/>
</dbReference>
<dbReference type="EMBL" id="FQXN01000001">
    <property type="protein sequence ID" value="SHH22975.1"/>
    <property type="molecule type" value="Genomic_DNA"/>
</dbReference>
<dbReference type="InterPro" id="IPR045761">
    <property type="entry name" value="ODP_dom"/>
</dbReference>
<keyword evidence="4" id="KW-1185">Reference proteome</keyword>
<evidence type="ECO:0000313" key="4">
    <source>
        <dbReference type="Proteomes" id="UP000242592"/>
    </source>
</evidence>
<evidence type="ECO:0000313" key="3">
    <source>
        <dbReference type="EMBL" id="SHH22975.1"/>
    </source>
</evidence>
<dbReference type="OrthoDB" id="9807946at2"/>
<dbReference type="InterPro" id="IPR029039">
    <property type="entry name" value="Flavoprotein-like_sf"/>
</dbReference>
<dbReference type="InterPro" id="IPR008254">
    <property type="entry name" value="Flavodoxin/NO_synth"/>
</dbReference>
<dbReference type="RefSeq" id="WP_073071602.1">
    <property type="nucleotide sequence ID" value="NZ_FQXN01000001.1"/>
</dbReference>
<dbReference type="SMART" id="SM00849">
    <property type="entry name" value="Lactamase_B"/>
    <property type="match status" value="1"/>
</dbReference>
<dbReference type="Gene3D" id="3.60.15.10">
    <property type="entry name" value="Ribonuclease Z/Hydroxyacylglutathione hydrolase-like"/>
    <property type="match status" value="1"/>
</dbReference>
<dbReference type="AlphaFoldDB" id="A0A1M5R9H1"/>
<dbReference type="PANTHER" id="PTHR43717:SF1">
    <property type="entry name" value="ANAEROBIC NITRIC OXIDE REDUCTASE FLAVORUBREDOXIN"/>
    <property type="match status" value="1"/>
</dbReference>
<dbReference type="GO" id="GO:0010181">
    <property type="term" value="F:FMN binding"/>
    <property type="evidence" value="ECO:0007669"/>
    <property type="project" value="InterPro"/>
</dbReference>
<protein>
    <submittedName>
        <fullName evidence="3">Flavorubredoxin</fullName>
    </submittedName>
</protein>
<comment type="similarity">
    <text evidence="1">In the N-terminal section; belongs to the zinc metallo-hydrolase group 3 family.</text>
</comment>
<dbReference type="InterPro" id="IPR001226">
    <property type="entry name" value="Flavodoxin_CS"/>
</dbReference>
<dbReference type="InterPro" id="IPR016440">
    <property type="entry name" value="Rubredoxin-O_OxRdtase"/>
</dbReference>
<dbReference type="PROSITE" id="PS00201">
    <property type="entry name" value="FLAVODOXIN"/>
    <property type="match status" value="1"/>
</dbReference>
<dbReference type="Pfam" id="PF00258">
    <property type="entry name" value="Flavodoxin_1"/>
    <property type="match status" value="1"/>
</dbReference>
<dbReference type="SUPFAM" id="SSF52218">
    <property type="entry name" value="Flavoproteins"/>
    <property type="match status" value="1"/>
</dbReference>
<name>A0A1M5R9H1_9BACT</name>
<dbReference type="GO" id="GO:0016491">
    <property type="term" value="F:oxidoreductase activity"/>
    <property type="evidence" value="ECO:0007669"/>
    <property type="project" value="InterPro"/>
</dbReference>
<dbReference type="SUPFAM" id="SSF56281">
    <property type="entry name" value="Metallo-hydrolase/oxidoreductase"/>
    <property type="match status" value="1"/>
</dbReference>
<dbReference type="Pfam" id="PF19583">
    <property type="entry name" value="ODP"/>
    <property type="match status" value="1"/>
</dbReference>
<dbReference type="GO" id="GO:0009055">
    <property type="term" value="F:electron transfer activity"/>
    <property type="evidence" value="ECO:0007669"/>
    <property type="project" value="InterPro"/>
</dbReference>
<dbReference type="Gene3D" id="3.40.50.360">
    <property type="match status" value="1"/>
</dbReference>
<evidence type="ECO:0000256" key="1">
    <source>
        <dbReference type="ARBA" id="ARBA00007121"/>
    </source>
</evidence>
<gene>
    <name evidence="3" type="ORF">SAMN02745199_0415</name>
</gene>
<dbReference type="InterPro" id="IPR001279">
    <property type="entry name" value="Metallo-B-lactamas"/>
</dbReference>
<dbReference type="CDD" id="cd07709">
    <property type="entry name" value="flavodiiron_proteins_MBL-fold"/>
    <property type="match status" value="1"/>
</dbReference>
<dbReference type="PANTHER" id="PTHR43717">
    <property type="entry name" value="ANAEROBIC NITRIC OXIDE REDUCTASE FLAVORUBREDOXIN"/>
    <property type="match status" value="1"/>
</dbReference>
<dbReference type="InterPro" id="IPR036866">
    <property type="entry name" value="RibonucZ/Hydroxyglut_hydro"/>
</dbReference>
<reference evidence="4" key="1">
    <citation type="submission" date="2016-11" db="EMBL/GenBank/DDBJ databases">
        <authorList>
            <person name="Varghese N."/>
            <person name="Submissions S."/>
        </authorList>
    </citation>
    <scope>NUCLEOTIDE SEQUENCE [LARGE SCALE GENOMIC DNA]</scope>
    <source>
        <strain evidence="4">DSM 15807</strain>
    </source>
</reference>
<proteinExistence type="inferred from homology"/>